<dbReference type="InterPro" id="IPR016032">
    <property type="entry name" value="Sig_transdc_resp-reg_C-effctor"/>
</dbReference>
<keyword evidence="1" id="KW-0805">Transcription regulation</keyword>
<dbReference type="Pfam" id="PF03704">
    <property type="entry name" value="BTAD"/>
    <property type="match status" value="1"/>
</dbReference>
<evidence type="ECO:0000259" key="3">
    <source>
        <dbReference type="SMART" id="SM01043"/>
    </source>
</evidence>
<dbReference type="GO" id="GO:0003677">
    <property type="term" value="F:DNA binding"/>
    <property type="evidence" value="ECO:0007669"/>
    <property type="project" value="InterPro"/>
</dbReference>
<accession>A0A5P6NZN5</accession>
<dbReference type="Gene3D" id="1.10.10.10">
    <property type="entry name" value="Winged helix-like DNA-binding domain superfamily/Winged helix DNA-binding domain"/>
    <property type="match status" value="1"/>
</dbReference>
<dbReference type="KEGG" id="bbet:F8237_02750"/>
<dbReference type="SUPFAM" id="SSF48452">
    <property type="entry name" value="TPR-like"/>
    <property type="match status" value="2"/>
</dbReference>
<dbReference type="SUPFAM" id="SSF46894">
    <property type="entry name" value="C-terminal effector domain of the bipartite response regulators"/>
    <property type="match status" value="1"/>
</dbReference>
<name>A0A5P6NZN5_9BRAD</name>
<keyword evidence="2" id="KW-0804">Transcription</keyword>
<dbReference type="InterPro" id="IPR036388">
    <property type="entry name" value="WH-like_DNA-bd_sf"/>
</dbReference>
<dbReference type="EMBL" id="CP044543">
    <property type="protein sequence ID" value="QFI71376.1"/>
    <property type="molecule type" value="Genomic_DNA"/>
</dbReference>
<dbReference type="InterPro" id="IPR051677">
    <property type="entry name" value="AfsR-DnrI-RedD_regulator"/>
</dbReference>
<evidence type="ECO:0000313" key="4">
    <source>
        <dbReference type="EMBL" id="QFI71376.1"/>
    </source>
</evidence>
<dbReference type="Proteomes" id="UP000325641">
    <property type="component" value="Chromosome"/>
</dbReference>
<dbReference type="SMART" id="SM01043">
    <property type="entry name" value="BTAD"/>
    <property type="match status" value="1"/>
</dbReference>
<evidence type="ECO:0000256" key="2">
    <source>
        <dbReference type="ARBA" id="ARBA00023163"/>
    </source>
</evidence>
<evidence type="ECO:0000256" key="1">
    <source>
        <dbReference type="ARBA" id="ARBA00023015"/>
    </source>
</evidence>
<dbReference type="Gene3D" id="1.25.40.10">
    <property type="entry name" value="Tetratricopeptide repeat domain"/>
    <property type="match status" value="2"/>
</dbReference>
<organism evidence="4 5">
    <name type="scientific">Bradyrhizobium betae</name>
    <dbReference type="NCBI Taxonomy" id="244734"/>
    <lineage>
        <taxon>Bacteria</taxon>
        <taxon>Pseudomonadati</taxon>
        <taxon>Pseudomonadota</taxon>
        <taxon>Alphaproteobacteria</taxon>
        <taxon>Hyphomicrobiales</taxon>
        <taxon>Nitrobacteraceae</taxon>
        <taxon>Bradyrhizobium</taxon>
    </lineage>
</organism>
<feature type="domain" description="Bacterial transcriptional activator" evidence="3">
    <location>
        <begin position="169"/>
        <end position="308"/>
    </location>
</feature>
<gene>
    <name evidence="4" type="ORF">F8237_02750</name>
</gene>
<dbReference type="PANTHER" id="PTHR35807">
    <property type="entry name" value="TRANSCRIPTIONAL REGULATOR REDD-RELATED"/>
    <property type="match status" value="1"/>
</dbReference>
<dbReference type="GO" id="GO:0006355">
    <property type="term" value="P:regulation of DNA-templated transcription"/>
    <property type="evidence" value="ECO:0007669"/>
    <property type="project" value="InterPro"/>
</dbReference>
<sequence>MYHSEIAKDLAGCTPELTCHWFREQRKPIIFISPSLSSRDLPSCTVVDDVDGEWDEMSGVNDDKAVGKAETGRLRLNIIGAFSASVDGHEIGLSRKAQALLGYMVLSSARQLPRTKLVGLLWSEKEDPLAKGSLRQSLSQIQREFKARGCTHFHADQMHVALEIERVACDVMEIVADAERGIVHPTLLARERLADDILDDLEGVDPAFSEWLAETRPLIHERLIDALTRLLPDETATIVTATAEAAAKAILRLDSENERAVRVLIRSHITAGSIGAALAIYARLWRQLEDTYDIEPHKLTQDLITGLRQQQPEIVARPAPPPVAAPAVGMVGFAASRPSVAVLPFRALSPTLEPQFTIGIVDSVVQALSSLKELLVISRGSTMIPISQTLDLRAIGRDLNAQYLLHGSIQRAGNQIRISTELVAAETVEVVRVDRLSGTAADVFDLQDRIAVEVIRSLAPQVRDRELHRAMQKRPDDLDAYQLALVGYDQMFSPDYTTFVTARTNFERAHVLSPGWAPPLSDSAIWHMQRVARGWSANAPAELDTARSLAERALDRNSSDPLANAVGGYTLSQCKHDHAGALKQLDRAIELTPNLALAFAYRAAVHVRCENHQEALFDTAINLRLSPRDRHAWFAEMIAAQAHFAMNDLDLAIEHATRVATLLPSNQVNLRVLVAALVESGRLDDARTFARPLVTAGELDLKWIATSPWPKPTLARIGAALSRLASTLRHGNI</sequence>
<dbReference type="InterPro" id="IPR011990">
    <property type="entry name" value="TPR-like_helical_dom_sf"/>
</dbReference>
<dbReference type="PANTHER" id="PTHR35807:SF1">
    <property type="entry name" value="TRANSCRIPTIONAL REGULATOR REDD"/>
    <property type="match status" value="1"/>
</dbReference>
<evidence type="ECO:0000313" key="5">
    <source>
        <dbReference type="Proteomes" id="UP000325641"/>
    </source>
</evidence>
<dbReference type="InterPro" id="IPR005158">
    <property type="entry name" value="BTAD"/>
</dbReference>
<protein>
    <recommendedName>
        <fullName evidence="3">Bacterial transcriptional activator domain-containing protein</fullName>
    </recommendedName>
</protein>
<reference evidence="5" key="1">
    <citation type="submission" date="2019-10" db="EMBL/GenBank/DDBJ databases">
        <title>Complete Genome Sequence of Bradyrhizobium betae type strain PL7HG1T.</title>
        <authorList>
            <person name="Bromfield E.S.P."/>
            <person name="Cloutier S."/>
        </authorList>
    </citation>
    <scope>NUCLEOTIDE SEQUENCE [LARGE SCALE GENOMIC DNA]</scope>
    <source>
        <strain evidence="5">PL7HG1</strain>
    </source>
</reference>
<proteinExistence type="predicted"/>
<dbReference type="AlphaFoldDB" id="A0A5P6NZN5"/>
<dbReference type="OrthoDB" id="7888886at2"/>